<dbReference type="InterPro" id="IPR000073">
    <property type="entry name" value="AB_hydrolase_1"/>
</dbReference>
<evidence type="ECO:0000313" key="8">
    <source>
        <dbReference type="Proteomes" id="UP000273044"/>
    </source>
</evidence>
<evidence type="ECO:0000256" key="3">
    <source>
        <dbReference type="ARBA" id="ARBA00022801"/>
    </source>
</evidence>
<feature type="domain" description="AB hydrolase-1" evidence="5">
    <location>
        <begin position="151"/>
        <end position="313"/>
    </location>
</feature>
<organism evidence="7 8">
    <name type="scientific">Arachnia propionica</name>
    <dbReference type="NCBI Taxonomy" id="1750"/>
    <lineage>
        <taxon>Bacteria</taxon>
        <taxon>Bacillati</taxon>
        <taxon>Actinomycetota</taxon>
        <taxon>Actinomycetes</taxon>
        <taxon>Propionibacteriales</taxon>
        <taxon>Propionibacteriaceae</taxon>
        <taxon>Arachnia</taxon>
    </lineage>
</organism>
<accession>A0A448N1H9</accession>
<feature type="region of interest" description="Disordered" evidence="4">
    <location>
        <begin position="32"/>
        <end position="81"/>
    </location>
</feature>
<evidence type="ECO:0000313" key="7">
    <source>
        <dbReference type="EMBL" id="VEH71267.1"/>
    </source>
</evidence>
<keyword evidence="7" id="KW-0031">Aminopeptidase</keyword>
<evidence type="ECO:0000259" key="6">
    <source>
        <dbReference type="Pfam" id="PF08386"/>
    </source>
</evidence>
<feature type="domain" description="Peptidase S33 tripeptidyl aminopeptidase-like C-terminal" evidence="6">
    <location>
        <begin position="447"/>
        <end position="546"/>
    </location>
</feature>
<dbReference type="GO" id="GO:0004177">
    <property type="term" value="F:aminopeptidase activity"/>
    <property type="evidence" value="ECO:0007669"/>
    <property type="project" value="UniProtKB-KW"/>
</dbReference>
<dbReference type="Gene3D" id="3.40.50.1820">
    <property type="entry name" value="alpha/beta hydrolase"/>
    <property type="match status" value="1"/>
</dbReference>
<dbReference type="PANTHER" id="PTHR43248">
    <property type="entry name" value="2-SUCCINYL-6-HYDROXY-2,4-CYCLOHEXADIENE-1-CARBOXYLATE SYNTHASE"/>
    <property type="match status" value="1"/>
</dbReference>
<keyword evidence="8" id="KW-1185">Reference proteome</keyword>
<keyword evidence="3 7" id="KW-0378">Hydrolase</keyword>
<dbReference type="Pfam" id="PF08386">
    <property type="entry name" value="Abhydrolase_4"/>
    <property type="match status" value="1"/>
</dbReference>
<dbReference type="EMBL" id="LR134406">
    <property type="protein sequence ID" value="VEH71267.1"/>
    <property type="molecule type" value="Genomic_DNA"/>
</dbReference>
<sequence length="547" mass="57969">MRRGIVWVQGMLIFVAVGLVVAFFASGMLAPGRQASRTPSAEPSVQSPPAVGDQKPGVPAVPVSEHETWPHEPVENPDRQLDVKASNPSVQLPAALGDDLTPYWQQSLNWQPCGSALCATMKVPLDWDNPGKAALDIKVTKAPSENPTKGPLFVNPGGPGIEGGTFATNLGSDKWKGYDIIAWDPRGSGESTHVQCGTTEQTDKAYFADGTPDDEAEKTALNDVWAAFARECREASGELLDHISTIENVRDLDLLRFLTGAEKLNYLGVSYGTFIGAMYAELFPERTGHLVLDSAMDITNEGEVSQAEGFELALGLYADWCAGEGSCSLGNSRDEVISRINSFLHGLDAKPLKVGDRQVTQGQGANGIALFLYSGKEAYPGLTQLLDSAMNGDGRVILKASDLLSGRAENGWETVAYAFPAIRCVDQPDAGVAATEEARKKVAEKAPVFGGNMGSELVCERWTANSAPNLKLTGKGAAPILVVGATGDSATPYQQAVTMAKQLESGHLLTYDGPGHGSVTSGNACVDETVTAYFEDGTLPEDGKTCS</sequence>
<comment type="similarity">
    <text evidence="1">Belongs to the peptidase S33 family.</text>
</comment>
<gene>
    <name evidence="7" type="primary">tap</name>
    <name evidence="7" type="ORF">NCTC12967_02585</name>
</gene>
<keyword evidence="2" id="KW-0732">Signal</keyword>
<name>A0A448N1H9_9ACTN</name>
<keyword evidence="7" id="KW-0645">Protease</keyword>
<dbReference type="RefSeq" id="WP_061788176.1">
    <property type="nucleotide sequence ID" value="NZ_CAJZDL010000093.1"/>
</dbReference>
<feature type="compositionally biased region" description="Polar residues" evidence="4">
    <location>
        <begin position="35"/>
        <end position="47"/>
    </location>
</feature>
<dbReference type="InterPro" id="IPR051601">
    <property type="entry name" value="Serine_prot/Carboxylest_S33"/>
</dbReference>
<proteinExistence type="inferred from homology"/>
<dbReference type="Proteomes" id="UP000273044">
    <property type="component" value="Chromosome"/>
</dbReference>
<dbReference type="SUPFAM" id="SSF53474">
    <property type="entry name" value="alpha/beta-Hydrolases"/>
    <property type="match status" value="1"/>
</dbReference>
<evidence type="ECO:0000256" key="2">
    <source>
        <dbReference type="ARBA" id="ARBA00022729"/>
    </source>
</evidence>
<evidence type="ECO:0000256" key="4">
    <source>
        <dbReference type="SAM" id="MobiDB-lite"/>
    </source>
</evidence>
<dbReference type="EC" id="3.4.14.-" evidence="7"/>
<dbReference type="AlphaFoldDB" id="A0A448N1H9"/>
<reference evidence="7 8" key="1">
    <citation type="submission" date="2018-12" db="EMBL/GenBank/DDBJ databases">
        <authorList>
            <consortium name="Pathogen Informatics"/>
        </authorList>
    </citation>
    <scope>NUCLEOTIDE SEQUENCE [LARGE SCALE GENOMIC DNA]</scope>
    <source>
        <strain evidence="7 8">NCTC12967</strain>
    </source>
</reference>
<dbReference type="InterPro" id="IPR029058">
    <property type="entry name" value="AB_hydrolase_fold"/>
</dbReference>
<evidence type="ECO:0000256" key="1">
    <source>
        <dbReference type="ARBA" id="ARBA00010088"/>
    </source>
</evidence>
<protein>
    <submittedName>
        <fullName evidence="7">Tripeptidyl aminopeptidase</fullName>
        <ecNumber evidence="7">3.4.14.-</ecNumber>
    </submittedName>
</protein>
<evidence type="ECO:0000259" key="5">
    <source>
        <dbReference type="Pfam" id="PF00561"/>
    </source>
</evidence>
<feature type="compositionally biased region" description="Basic and acidic residues" evidence="4">
    <location>
        <begin position="64"/>
        <end position="81"/>
    </location>
</feature>
<dbReference type="Pfam" id="PF00561">
    <property type="entry name" value="Abhydrolase_1"/>
    <property type="match status" value="1"/>
</dbReference>
<dbReference type="InterPro" id="IPR013595">
    <property type="entry name" value="Pept_S33_TAP-like_C"/>
</dbReference>
<dbReference type="GeneID" id="64408012"/>
<dbReference type="PANTHER" id="PTHR43248:SF29">
    <property type="entry name" value="TRIPEPTIDYL AMINOPEPTIDASE"/>
    <property type="match status" value="1"/>
</dbReference>